<dbReference type="SUPFAM" id="SSF50494">
    <property type="entry name" value="Trypsin-like serine proteases"/>
    <property type="match status" value="1"/>
</dbReference>
<evidence type="ECO:0000256" key="1">
    <source>
        <dbReference type="ARBA" id="ARBA00022825"/>
    </source>
</evidence>
<dbReference type="InterPro" id="IPR009003">
    <property type="entry name" value="Peptidase_S1_PA"/>
</dbReference>
<evidence type="ECO:0000259" key="3">
    <source>
        <dbReference type="PROSITE" id="PS51494"/>
    </source>
</evidence>
<dbReference type="AlphaFoldDB" id="A0A2R6Y389"/>
<dbReference type="InterPro" id="IPR008763">
    <property type="entry name" value="Peptidase_S55"/>
</dbReference>
<dbReference type="NCBIfam" id="TIGR02860">
    <property type="entry name" value="spore_IV_B"/>
    <property type="match status" value="1"/>
</dbReference>
<dbReference type="Pfam" id="PF13180">
    <property type="entry name" value="PDZ_2"/>
    <property type="match status" value="1"/>
</dbReference>
<dbReference type="Gene3D" id="2.30.42.10">
    <property type="match status" value="1"/>
</dbReference>
<keyword evidence="1" id="KW-0378">Hydrolase</keyword>
<dbReference type="SMART" id="SM00228">
    <property type="entry name" value="PDZ"/>
    <property type="match status" value="1"/>
</dbReference>
<gene>
    <name evidence="4" type="ORF">BSOLF_2171</name>
</gene>
<evidence type="ECO:0000313" key="4">
    <source>
        <dbReference type="EMBL" id="PTQ57139.1"/>
    </source>
</evidence>
<keyword evidence="1" id="KW-0645">Protease</keyword>
<evidence type="ECO:0000313" key="5">
    <source>
        <dbReference type="Proteomes" id="UP000244338"/>
    </source>
</evidence>
<dbReference type="Proteomes" id="UP000244338">
    <property type="component" value="Unassembled WGS sequence"/>
</dbReference>
<reference evidence="5" key="1">
    <citation type="journal article" date="2018" name="Sci. Rep.">
        <title>Lignite coal burning seam in the remote Altai Mountains harbors a hydrogen-driven thermophilic microbial community.</title>
        <authorList>
            <person name="Kadnikov V.V."/>
            <person name="Mardanov A.V."/>
            <person name="Ivasenko D.A."/>
            <person name="Antsiferov D.V."/>
            <person name="Beletsky A.V."/>
            <person name="Karnachuk O.V."/>
            <person name="Ravin N.V."/>
        </authorList>
    </citation>
    <scope>NUCLEOTIDE SEQUENCE [LARGE SCALE GENOMIC DNA]</scope>
</reference>
<dbReference type="SUPFAM" id="SSF50156">
    <property type="entry name" value="PDZ domain-like"/>
    <property type="match status" value="1"/>
</dbReference>
<sequence length="466" mass="50991">MKRRDTMRLWLSLLAVLGTLLMLRSPYLSPLLSLPDELRIVVGEQKQLAQSPLFRWVLRQGEALTMRSTPTFLEATAKDAPGEETIDLKLGSLIVRSVNVQVLPERKVYPGGQSIGVKLRSAGIMVVGYKKVPIADGPPVSPAEAASIKVGDRIARIDGQELKEATELTRIVEKAGRSGKTVTLEVMRGTERLTVPIKPVLDSQDNTFKLGLFVRDSAAGVGTFTFYDPEKQTYGALGHVISDLDTNRPIVAGGGAILPSLVTSIDRGEAGKPGAIRAVFPEDGSPLGTIERNSAYGIFGRIAEMPSHLLYSEPIPVALAEDVHEGQAEIRTVIDGQTVERFTIEIEKIVEQKVPTTKSMIIRVTDPRLLEKTGGIVQGMSGSPIIQDGKLVGAVTHVFVNDPTRGYGVLIEWMLQESDRMLGTRLQHTRDKRVESPLFFNAVVLSKYVDHSEEFVRLCPTLLSLR</sequence>
<feature type="domain" description="Peptidase S55" evidence="3">
    <location>
        <begin position="191"/>
        <end position="430"/>
    </location>
</feature>
<proteinExistence type="predicted"/>
<dbReference type="InterPro" id="IPR001478">
    <property type="entry name" value="PDZ"/>
</dbReference>
<dbReference type="PROSITE" id="PS50106">
    <property type="entry name" value="PDZ"/>
    <property type="match status" value="1"/>
</dbReference>
<organism evidence="4 5">
    <name type="scientific">Candidatus Carbonibacillus altaicus</name>
    <dbReference type="NCBI Taxonomy" id="2163959"/>
    <lineage>
        <taxon>Bacteria</taxon>
        <taxon>Bacillati</taxon>
        <taxon>Bacillota</taxon>
        <taxon>Bacilli</taxon>
        <taxon>Bacillales</taxon>
        <taxon>Candidatus Carbonibacillus</taxon>
    </lineage>
</organism>
<evidence type="ECO:0000259" key="2">
    <source>
        <dbReference type="PROSITE" id="PS50106"/>
    </source>
</evidence>
<dbReference type="Pfam" id="PF05580">
    <property type="entry name" value="Peptidase_S55"/>
    <property type="match status" value="1"/>
</dbReference>
<feature type="domain" description="PDZ" evidence="2">
    <location>
        <begin position="123"/>
        <end position="190"/>
    </location>
</feature>
<comment type="caution">
    <text evidence="4">The sequence shown here is derived from an EMBL/GenBank/DDBJ whole genome shotgun (WGS) entry which is preliminary data.</text>
</comment>
<dbReference type="InterPro" id="IPR014219">
    <property type="entry name" value="SpoIVB"/>
</dbReference>
<keyword evidence="1" id="KW-0720">Serine protease</keyword>
<dbReference type="PROSITE" id="PS51494">
    <property type="entry name" value="SPOIVB"/>
    <property type="match status" value="1"/>
</dbReference>
<dbReference type="InterPro" id="IPR036034">
    <property type="entry name" value="PDZ_sf"/>
</dbReference>
<dbReference type="GO" id="GO:0008236">
    <property type="term" value="F:serine-type peptidase activity"/>
    <property type="evidence" value="ECO:0007669"/>
    <property type="project" value="UniProtKB-KW"/>
</dbReference>
<name>A0A2R6Y389_9BACL</name>
<dbReference type="EMBL" id="PEBX01000012">
    <property type="protein sequence ID" value="PTQ57139.1"/>
    <property type="molecule type" value="Genomic_DNA"/>
</dbReference>
<protein>
    <submittedName>
        <fullName evidence="4">Stage IV sporulation protein B</fullName>
    </submittedName>
</protein>
<accession>A0A2R6Y389</accession>